<feature type="transmembrane region" description="Helical" evidence="1">
    <location>
        <begin position="147"/>
        <end position="165"/>
    </location>
</feature>
<reference evidence="2 3" key="1">
    <citation type="submission" date="2013-10" db="EMBL/GenBank/DDBJ databases">
        <title>The Genome Sequence of Helicobacter canis NCTC 12740.</title>
        <authorList>
            <consortium name="The Broad Institute Genomics Platform"/>
            <person name="Earl A."/>
            <person name="Fox J.G."/>
            <person name="Shen Z."/>
            <person name="Young S.K."/>
            <person name="Zeng Q."/>
            <person name="Gargeya S."/>
            <person name="Fitzgerald M."/>
            <person name="Abouelleil A."/>
            <person name="Alvarado L."/>
            <person name="Chapman S.B."/>
            <person name="Gainer-Dewar J."/>
            <person name="Goldberg J."/>
            <person name="Griggs A."/>
            <person name="Gujja S."/>
            <person name="Hansen M."/>
            <person name="Howarth C."/>
            <person name="Imamovic A."/>
            <person name="Ireland A."/>
            <person name="Larimer J."/>
            <person name="McCowan C."/>
            <person name="Murphy C."/>
            <person name="Pearson M."/>
            <person name="Poon T.W."/>
            <person name="Priest M."/>
            <person name="Roberts A."/>
            <person name="Saif S."/>
            <person name="Shea T."/>
            <person name="Sykes S."/>
            <person name="Wortman J."/>
            <person name="Nusbaum C."/>
            <person name="Birren B."/>
        </authorList>
    </citation>
    <scope>NUCLEOTIDE SEQUENCE [LARGE SCALE GENOMIC DNA]</scope>
    <source>
        <strain evidence="2 3">NCTC 12740</strain>
    </source>
</reference>
<accession>V8CJL6</accession>
<dbReference type="STRING" id="1357399.HMPREF2087_00133"/>
<keyword evidence="1" id="KW-0812">Transmembrane</keyword>
<sequence>MRFSHTLMLWILGCLSALFALSALALFGIGFYAKSHSYQATIQAHNPASIAPPPQEISKEIIGTQALYTYRVKLAFPSVIFRYQKDFTLLTDLDSSLRLSEPSRQLIAQVALDKNYLILQATKPISSISGTLDYTISIARSLWLKLLYSYLALACLCLMLAAIAYKYQALQNLAVIVYSKLPSQLAFSSDFKAFDRRILALCAVVFLAGFGLRWWYMGQKVDLHGDEVWSVAITSHSNACLWGGACEDGVYYGKEIKERELWHSKDASSALKDIANLYLTNNGDSHSHANLYYTILRLWHIGVRTGDIEWIIQRGVGLNLLLFYPLAFLFAFLLGRRLFGDSVLVPVFLALALCNGASISATMLIREYALQECLFLGFGWAMARYFCSELESRRAIILSALLIACFLLSGYFVVLYVGMLFALLWFLSLGESPKKAKSLLAMLGLAVVFTYMLYPIYHKGFVGGHATSALARVGGSDTSLLESMRVYGQILGQNIFTPLVLLALLVAAFAWYRGLDSSAYKRYLHSKEAFFALLLGGLAVVFGAVIMFVAPWKILRFVVGCLPLVSLLIVVATAPLLLQGGLLARVVAVMLGASLLLYHQVGYLRYPHYADFRSEPIYQMEPILDKERADDREVPTIYSHSSDYGATRAIIYFNDLRLYHFIKDPREALKSLASCKQCYFITALPIEVVRQGLGDGFSVELTQATFGLYRYYVQKS</sequence>
<keyword evidence="1" id="KW-0472">Membrane</keyword>
<protein>
    <recommendedName>
        <fullName evidence="4">Glycosyltransferase RgtA/B/C/D-like domain-containing protein</fullName>
    </recommendedName>
</protein>
<dbReference type="EMBL" id="AZJJ01000001">
    <property type="protein sequence ID" value="ETD27225.1"/>
    <property type="molecule type" value="Genomic_DNA"/>
</dbReference>
<feature type="transmembrane region" description="Helical" evidence="1">
    <location>
        <begin position="530"/>
        <end position="550"/>
    </location>
</feature>
<keyword evidence="1" id="KW-1133">Transmembrane helix</keyword>
<feature type="transmembrane region" description="Helical" evidence="1">
    <location>
        <begin position="7"/>
        <end position="33"/>
    </location>
</feature>
<feature type="transmembrane region" description="Helical" evidence="1">
    <location>
        <begin position="316"/>
        <end position="335"/>
    </location>
</feature>
<feature type="transmembrane region" description="Helical" evidence="1">
    <location>
        <begin position="198"/>
        <end position="216"/>
    </location>
</feature>
<feature type="transmembrane region" description="Helical" evidence="1">
    <location>
        <begin position="399"/>
        <end position="427"/>
    </location>
</feature>
<feature type="transmembrane region" description="Helical" evidence="1">
    <location>
        <begin position="439"/>
        <end position="457"/>
    </location>
</feature>
<evidence type="ECO:0000313" key="3">
    <source>
        <dbReference type="Proteomes" id="UP000018688"/>
    </source>
</evidence>
<dbReference type="AlphaFoldDB" id="V8CJL6"/>
<keyword evidence="3" id="KW-1185">Reference proteome</keyword>
<dbReference type="Proteomes" id="UP000018688">
    <property type="component" value="Unassembled WGS sequence"/>
</dbReference>
<evidence type="ECO:0000256" key="1">
    <source>
        <dbReference type="SAM" id="Phobius"/>
    </source>
</evidence>
<comment type="caution">
    <text evidence="2">The sequence shown here is derived from an EMBL/GenBank/DDBJ whole genome shotgun (WGS) entry which is preliminary data.</text>
</comment>
<evidence type="ECO:0000313" key="2">
    <source>
        <dbReference type="EMBL" id="ETD27225.1"/>
    </source>
</evidence>
<dbReference type="OrthoDB" id="5330154at2"/>
<organism evidence="2 3">
    <name type="scientific">Helicobacter canis NCTC 12740</name>
    <dbReference type="NCBI Taxonomy" id="1357399"/>
    <lineage>
        <taxon>Bacteria</taxon>
        <taxon>Pseudomonadati</taxon>
        <taxon>Campylobacterota</taxon>
        <taxon>Epsilonproteobacteria</taxon>
        <taxon>Campylobacterales</taxon>
        <taxon>Helicobacteraceae</taxon>
        <taxon>Helicobacter</taxon>
    </lineage>
</organism>
<feature type="transmembrane region" description="Helical" evidence="1">
    <location>
        <begin position="557"/>
        <end position="576"/>
    </location>
</feature>
<dbReference type="PATRIC" id="fig|1357399.3.peg.139"/>
<gene>
    <name evidence="2" type="ORF">HMPREF2087_00133</name>
</gene>
<dbReference type="HOGENOM" id="CLU_385781_0_0_7"/>
<proteinExistence type="predicted"/>
<name>V8CJL6_9HELI</name>
<feature type="transmembrane region" description="Helical" evidence="1">
    <location>
        <begin position="342"/>
        <end position="362"/>
    </location>
</feature>
<dbReference type="RefSeq" id="WP_023929021.1">
    <property type="nucleotide sequence ID" value="NZ_KI669458.1"/>
</dbReference>
<feature type="transmembrane region" description="Helical" evidence="1">
    <location>
        <begin position="490"/>
        <end position="510"/>
    </location>
</feature>
<feature type="transmembrane region" description="Helical" evidence="1">
    <location>
        <begin position="582"/>
        <end position="598"/>
    </location>
</feature>
<evidence type="ECO:0008006" key="4">
    <source>
        <dbReference type="Google" id="ProtNLM"/>
    </source>
</evidence>